<dbReference type="EMBL" id="ML122264">
    <property type="protein sequence ID" value="RPD60844.1"/>
    <property type="molecule type" value="Genomic_DNA"/>
</dbReference>
<proteinExistence type="predicted"/>
<keyword evidence="3" id="KW-1185">Reference proteome</keyword>
<dbReference type="InterPro" id="IPR040410">
    <property type="entry name" value="UPF0658_Golgi"/>
</dbReference>
<keyword evidence="1" id="KW-0812">Transmembrane</keyword>
<sequence length="548" mass="60960">MTKSKNFKKNKAVIHLKAALARITLTPHTLAFFLLSVIHCVAQGLTAAFIYSEDASSFSFVDSILRTAEVPNNEVARLFRSGGSLTLRLCTAAPIGNVYGDCETIWATDMEGGNETLVPRFLEDVALSARSPLEGRAPPDSSLRAITDPTNGTVTGVLLTFDGGRESVTVSKTCARILEYPARILDNSWREDLALIGSQFWLLGMSTFGILYNSIPHIWAVVFARVMQSSWATYTLWRTGDVQFRYNALITGGNTPCHFDFLPGYFTTRIALQVPELVLNLTALLSTSFLAWRIVKGYSASTIRRVGPPAGVMRIYKFFLVDSMFLQLSLFFTVTAISLWIDQLRNSSIAMLAHHPGLYYALFIGTIVTIVPWMIMGWFAVRREMKFLMAGFLFLNICYIALWSAMFYSHVYRWTFIEWPFFACSTMVSMGVLVGAAIFGTISWVNFGRGLAHYLHVEAVLLESDFNPDVFTNDEEKAPANSSMNTPVQRSPSALSQLSAEGVSVVKKDTNWDFSDVNRPAIYTVDVQVNQGTVRSMDSSMSKDSLAK</sequence>
<evidence type="ECO:0000313" key="2">
    <source>
        <dbReference type="EMBL" id="RPD60844.1"/>
    </source>
</evidence>
<feature type="transmembrane region" description="Helical" evidence="1">
    <location>
        <begin position="357"/>
        <end position="380"/>
    </location>
</feature>
<feature type="transmembrane region" description="Helical" evidence="1">
    <location>
        <begin position="387"/>
        <end position="408"/>
    </location>
</feature>
<reference evidence="2" key="1">
    <citation type="journal article" date="2018" name="Genome Biol. Evol.">
        <title>Genomics and development of Lentinus tigrinus, a white-rot wood-decaying mushroom with dimorphic fruiting bodies.</title>
        <authorList>
            <person name="Wu B."/>
            <person name="Xu Z."/>
            <person name="Knudson A."/>
            <person name="Carlson A."/>
            <person name="Chen N."/>
            <person name="Kovaka S."/>
            <person name="LaButti K."/>
            <person name="Lipzen A."/>
            <person name="Pennachio C."/>
            <person name="Riley R."/>
            <person name="Schakwitz W."/>
            <person name="Umezawa K."/>
            <person name="Ohm R.A."/>
            <person name="Grigoriev I.V."/>
            <person name="Nagy L.G."/>
            <person name="Gibbons J."/>
            <person name="Hibbett D."/>
        </authorList>
    </citation>
    <scope>NUCLEOTIDE SEQUENCE [LARGE SCALE GENOMIC DNA]</scope>
    <source>
        <strain evidence="2">ALCF2SS1-6</strain>
    </source>
</reference>
<evidence type="ECO:0008006" key="4">
    <source>
        <dbReference type="Google" id="ProtNLM"/>
    </source>
</evidence>
<evidence type="ECO:0000256" key="1">
    <source>
        <dbReference type="SAM" id="Phobius"/>
    </source>
</evidence>
<feature type="transmembrane region" description="Helical" evidence="1">
    <location>
        <begin position="30"/>
        <end position="51"/>
    </location>
</feature>
<gene>
    <name evidence="2" type="ORF">L227DRAFT_575013</name>
</gene>
<dbReference type="OrthoDB" id="3263941at2759"/>
<feature type="transmembrane region" description="Helical" evidence="1">
    <location>
        <begin position="420"/>
        <end position="445"/>
    </location>
</feature>
<dbReference type="PANTHER" id="PTHR34391">
    <property type="entry name" value="UPF0658 GOLGI APPARATUS MEMBRANE PROTEIN C1952.10C-RELATED"/>
    <property type="match status" value="1"/>
</dbReference>
<dbReference type="AlphaFoldDB" id="A0A5C2SCG1"/>
<name>A0A5C2SCG1_9APHY</name>
<organism evidence="2 3">
    <name type="scientific">Lentinus tigrinus ALCF2SS1-6</name>
    <dbReference type="NCBI Taxonomy" id="1328759"/>
    <lineage>
        <taxon>Eukaryota</taxon>
        <taxon>Fungi</taxon>
        <taxon>Dikarya</taxon>
        <taxon>Basidiomycota</taxon>
        <taxon>Agaricomycotina</taxon>
        <taxon>Agaricomycetes</taxon>
        <taxon>Polyporales</taxon>
        <taxon>Polyporaceae</taxon>
        <taxon>Lentinus</taxon>
    </lineage>
</organism>
<feature type="transmembrane region" description="Helical" evidence="1">
    <location>
        <begin position="315"/>
        <end position="337"/>
    </location>
</feature>
<dbReference type="GO" id="GO:0005794">
    <property type="term" value="C:Golgi apparatus"/>
    <property type="evidence" value="ECO:0007669"/>
    <property type="project" value="TreeGrafter"/>
</dbReference>
<evidence type="ECO:0000313" key="3">
    <source>
        <dbReference type="Proteomes" id="UP000313359"/>
    </source>
</evidence>
<keyword evidence="1" id="KW-1133">Transmembrane helix</keyword>
<dbReference type="Proteomes" id="UP000313359">
    <property type="component" value="Unassembled WGS sequence"/>
</dbReference>
<accession>A0A5C2SCG1</accession>
<dbReference type="PANTHER" id="PTHR34391:SF2">
    <property type="entry name" value="TRP C-TERMINAL DOMAIN-CONTAINING PROTEIN"/>
    <property type="match status" value="1"/>
</dbReference>
<keyword evidence="1" id="KW-0472">Membrane</keyword>
<protein>
    <recommendedName>
        <fullName evidence="4">Transmembrane protein</fullName>
    </recommendedName>
</protein>